<keyword evidence="1" id="KW-1133">Transmembrane helix</keyword>
<dbReference type="OMA" id="ANDKQQF"/>
<feature type="transmembrane region" description="Helical" evidence="1">
    <location>
        <begin position="258"/>
        <end position="279"/>
    </location>
</feature>
<accession>A0A8S1MCM6</accession>
<dbReference type="Proteomes" id="UP000688137">
    <property type="component" value="Unassembled WGS sequence"/>
</dbReference>
<dbReference type="AlphaFoldDB" id="A0A8S1MCM6"/>
<keyword evidence="1" id="KW-0812">Transmembrane</keyword>
<evidence type="ECO:0000313" key="2">
    <source>
        <dbReference type="EMBL" id="CAD8076432.1"/>
    </source>
</evidence>
<dbReference type="EMBL" id="CAJJDM010000057">
    <property type="protein sequence ID" value="CAD8076432.1"/>
    <property type="molecule type" value="Genomic_DNA"/>
</dbReference>
<feature type="transmembrane region" description="Helical" evidence="1">
    <location>
        <begin position="424"/>
        <end position="446"/>
    </location>
</feature>
<evidence type="ECO:0008006" key="4">
    <source>
        <dbReference type="Google" id="ProtNLM"/>
    </source>
</evidence>
<feature type="transmembrane region" description="Helical" evidence="1">
    <location>
        <begin position="6"/>
        <end position="25"/>
    </location>
</feature>
<feature type="transmembrane region" description="Helical" evidence="1">
    <location>
        <begin position="164"/>
        <end position="187"/>
    </location>
</feature>
<keyword evidence="1" id="KW-0472">Membrane</keyword>
<proteinExistence type="predicted"/>
<feature type="transmembrane region" description="Helical" evidence="1">
    <location>
        <begin position="373"/>
        <end position="404"/>
    </location>
</feature>
<name>A0A8S1MCM6_PARPR</name>
<evidence type="ECO:0000313" key="3">
    <source>
        <dbReference type="Proteomes" id="UP000688137"/>
    </source>
</evidence>
<evidence type="ECO:0000256" key="1">
    <source>
        <dbReference type="SAM" id="Phobius"/>
    </source>
</evidence>
<feature type="transmembrane region" description="Helical" evidence="1">
    <location>
        <begin position="138"/>
        <end position="158"/>
    </location>
</feature>
<keyword evidence="3" id="KW-1185">Reference proteome</keyword>
<organism evidence="2 3">
    <name type="scientific">Paramecium primaurelia</name>
    <dbReference type="NCBI Taxonomy" id="5886"/>
    <lineage>
        <taxon>Eukaryota</taxon>
        <taxon>Sar</taxon>
        <taxon>Alveolata</taxon>
        <taxon>Ciliophora</taxon>
        <taxon>Intramacronucleata</taxon>
        <taxon>Oligohymenophorea</taxon>
        <taxon>Peniculida</taxon>
        <taxon>Parameciidae</taxon>
        <taxon>Paramecium</taxon>
    </lineage>
</organism>
<gene>
    <name evidence="2" type="ORF">PPRIM_AZ9-3.1.T0560107</name>
</gene>
<reference evidence="2" key="1">
    <citation type="submission" date="2021-01" db="EMBL/GenBank/DDBJ databases">
        <authorList>
            <consortium name="Genoscope - CEA"/>
            <person name="William W."/>
        </authorList>
    </citation>
    <scope>NUCLEOTIDE SEQUENCE</scope>
</reference>
<sequence length="459" mass="53737">MSIQIIASSAILLIHIILITIYIFVARREMIEKKIEIGVKTMTNYILSKTIFNYLDSLDLQIVDAPSRKNTTSPLRSYSKEQKELKTLHEYDGTIVCNCYDCFCEGCPWEQKCVCQCCYSIGQCCTMLQNKILESLKYIIFFLTKPYFYIIFNSYFHFICSNGAILTFGIIFNGLQFYVLLFAFSFLSTKREMMRLDKSKEDDRGLLLYYHIRKAFILTFFLMLLFIFFGLSVDQLIFKYNLLSEENLTLIHQQSSYLLFKIYNILFLFIGCIVSLLLMSYNNCLSNDLIQDNDNILKAQQRLYIMQNNLIKYFPSEQQFQKYVEECNFDDQQISRLVHEKCSEAKGNLQLSLGANDKQQFKKIKKNLGQSKLLIGGLVSYLYLQTYLTFVASFTFFLALFIQIQEVKKNDSISEINLIQISQITLLILQIIQALILPHLLPFLFIKKELFGQDYGEWE</sequence>
<protein>
    <recommendedName>
        <fullName evidence="4">Transmembrane protein</fullName>
    </recommendedName>
</protein>
<comment type="caution">
    <text evidence="2">The sequence shown here is derived from an EMBL/GenBank/DDBJ whole genome shotgun (WGS) entry which is preliminary data.</text>
</comment>
<feature type="transmembrane region" description="Helical" evidence="1">
    <location>
        <begin position="215"/>
        <end position="238"/>
    </location>
</feature>